<dbReference type="PANTHER" id="PTHR37754">
    <property type="entry name" value="CALCIUM ION-BINDING PROTEIN"/>
    <property type="match status" value="1"/>
</dbReference>
<dbReference type="PROSITE" id="PS00018">
    <property type="entry name" value="EF_HAND_1"/>
    <property type="match status" value="1"/>
</dbReference>
<evidence type="ECO:0000259" key="2">
    <source>
        <dbReference type="PROSITE" id="PS50222"/>
    </source>
</evidence>
<dbReference type="PANTHER" id="PTHR37754:SF4">
    <property type="entry name" value="EF-HAND DOMAIN-CONTAINING PROTEIN"/>
    <property type="match status" value="1"/>
</dbReference>
<keyword evidence="4" id="KW-1185">Reference proteome</keyword>
<comment type="caution">
    <text evidence="3">The sequence shown here is derived from an EMBL/GenBank/DDBJ whole genome shotgun (WGS) entry which is preliminary data.</text>
</comment>
<protein>
    <recommendedName>
        <fullName evidence="2">EF-hand domain-containing protein</fullName>
    </recommendedName>
</protein>
<evidence type="ECO:0000256" key="1">
    <source>
        <dbReference type="ARBA" id="ARBA00022837"/>
    </source>
</evidence>
<dbReference type="SUPFAM" id="SSF47473">
    <property type="entry name" value="EF-hand"/>
    <property type="match status" value="1"/>
</dbReference>
<dbReference type="EMBL" id="JBJQOH010000004">
    <property type="protein sequence ID" value="KAL3689126.1"/>
    <property type="molecule type" value="Genomic_DNA"/>
</dbReference>
<dbReference type="AlphaFoldDB" id="A0ABD3HGG1"/>
<organism evidence="3 4">
    <name type="scientific">Riccia sorocarpa</name>
    <dbReference type="NCBI Taxonomy" id="122646"/>
    <lineage>
        <taxon>Eukaryota</taxon>
        <taxon>Viridiplantae</taxon>
        <taxon>Streptophyta</taxon>
        <taxon>Embryophyta</taxon>
        <taxon>Marchantiophyta</taxon>
        <taxon>Marchantiopsida</taxon>
        <taxon>Marchantiidae</taxon>
        <taxon>Marchantiales</taxon>
        <taxon>Ricciaceae</taxon>
        <taxon>Riccia</taxon>
    </lineage>
</organism>
<dbReference type="Proteomes" id="UP001633002">
    <property type="component" value="Unassembled WGS sequence"/>
</dbReference>
<dbReference type="InterPro" id="IPR011992">
    <property type="entry name" value="EF-hand-dom_pair"/>
</dbReference>
<dbReference type="InterPro" id="IPR018247">
    <property type="entry name" value="EF_Hand_1_Ca_BS"/>
</dbReference>
<evidence type="ECO:0000313" key="4">
    <source>
        <dbReference type="Proteomes" id="UP001633002"/>
    </source>
</evidence>
<dbReference type="InterPro" id="IPR057196">
    <property type="entry name" value="DUF7874"/>
</dbReference>
<dbReference type="Pfam" id="PF25284">
    <property type="entry name" value="DUF7874"/>
    <property type="match status" value="1"/>
</dbReference>
<dbReference type="PROSITE" id="PS50222">
    <property type="entry name" value="EF_HAND_2"/>
    <property type="match status" value="1"/>
</dbReference>
<name>A0ABD3HGG1_9MARC</name>
<evidence type="ECO:0000313" key="3">
    <source>
        <dbReference type="EMBL" id="KAL3689126.1"/>
    </source>
</evidence>
<dbReference type="InterPro" id="IPR002048">
    <property type="entry name" value="EF_hand_dom"/>
</dbReference>
<keyword evidence="1" id="KW-0106">Calcium</keyword>
<proteinExistence type="predicted"/>
<gene>
    <name evidence="3" type="ORF">R1sor_015435</name>
</gene>
<reference evidence="3 4" key="1">
    <citation type="submission" date="2024-09" db="EMBL/GenBank/DDBJ databases">
        <title>Chromosome-scale assembly of Riccia sorocarpa.</title>
        <authorList>
            <person name="Paukszto L."/>
        </authorList>
    </citation>
    <scope>NUCLEOTIDE SEQUENCE [LARGE SCALE GENOMIC DNA]</scope>
    <source>
        <strain evidence="3">LP-2024</strain>
        <tissue evidence="3">Aerial parts of the thallus</tissue>
    </source>
</reference>
<feature type="domain" description="EF-hand" evidence="2">
    <location>
        <begin position="62"/>
        <end position="97"/>
    </location>
</feature>
<dbReference type="Gene3D" id="1.10.238.10">
    <property type="entry name" value="EF-hand"/>
    <property type="match status" value="1"/>
</dbReference>
<accession>A0ABD3HGG1</accession>
<sequence length="160" mass="17891">MGQLQSTEKKNVLIRFIVDKVFDRFTGHSGLNTLTFHELYAAILLVYNDINKKLPGPHHDPPSREEVLRELETFDTNSNGVLDREEFAAFLEKFTSDLYVGLSRNIFIFGIGAPLLALVAKRATEQIPSVGPVVKRIPNFIYASVLTTAVAFLGQAKKLE</sequence>